<feature type="region of interest" description="Disordered" evidence="1">
    <location>
        <begin position="198"/>
        <end position="217"/>
    </location>
</feature>
<sequence>MQRAQKLRMTGLGGAAVLAIAVPLGAAIAGPADSVMPDRPASGAESGARVKAENSRMEETGVTVEVGAKSGKKPAALPHPTGPLDALGLPLLSGRTTRCGPELASAQGVEVQTCVLAERGRTWGRTYYRNITGNPLRAVLTLMRPDGGTVQVNCDLPAADAPGLCETPAGLTVRRGREAYGAVAEIADAAGERLLLRSGSNSAAGGGGSDRRGRTGR</sequence>
<dbReference type="Proteomes" id="UP001626628">
    <property type="component" value="Chromosome"/>
</dbReference>
<feature type="compositionally biased region" description="Basic and acidic residues" evidence="1">
    <location>
        <begin position="48"/>
        <end position="59"/>
    </location>
</feature>
<keyword evidence="3" id="KW-1185">Reference proteome</keyword>
<proteinExistence type="predicted"/>
<accession>A0ABZ2QPD8</accession>
<evidence type="ECO:0000313" key="3">
    <source>
        <dbReference type="Proteomes" id="UP001626628"/>
    </source>
</evidence>
<dbReference type="RefSeq" id="WP_407287247.1">
    <property type="nucleotide sequence ID" value="NZ_CP147982.1"/>
</dbReference>
<organism evidence="2 3">
    <name type="scientific">Streptomyces sirii</name>
    <dbReference type="NCBI Taxonomy" id="3127701"/>
    <lineage>
        <taxon>Bacteria</taxon>
        <taxon>Bacillati</taxon>
        <taxon>Actinomycetota</taxon>
        <taxon>Actinomycetes</taxon>
        <taxon>Kitasatosporales</taxon>
        <taxon>Streptomycetaceae</taxon>
        <taxon>Streptomyces</taxon>
    </lineage>
</organism>
<evidence type="ECO:0000313" key="2">
    <source>
        <dbReference type="EMBL" id="WXK78402.1"/>
    </source>
</evidence>
<name>A0ABZ2QPD8_9ACTN</name>
<protein>
    <submittedName>
        <fullName evidence="2">Uncharacterized protein</fullName>
    </submittedName>
</protein>
<feature type="region of interest" description="Disordered" evidence="1">
    <location>
        <begin position="31"/>
        <end position="61"/>
    </location>
</feature>
<gene>
    <name evidence="2" type="ORF">WAB15_21705</name>
</gene>
<dbReference type="EMBL" id="CP147982">
    <property type="protein sequence ID" value="WXK78402.1"/>
    <property type="molecule type" value="Genomic_DNA"/>
</dbReference>
<reference evidence="2 3" key="1">
    <citation type="submission" date="2024-03" db="EMBL/GenBank/DDBJ databases">
        <title>The complete genome of Streptomyces sirii sp.nov.</title>
        <authorList>
            <person name="Zakalyukina Y.V."/>
            <person name="Belik A.R."/>
            <person name="Biryukov M.V."/>
            <person name="Baturina O.A."/>
            <person name="Kabilov M.R."/>
        </authorList>
    </citation>
    <scope>NUCLEOTIDE SEQUENCE [LARGE SCALE GENOMIC DNA]</scope>
    <source>
        <strain evidence="2 3">BP-8</strain>
    </source>
</reference>
<evidence type="ECO:0000256" key="1">
    <source>
        <dbReference type="SAM" id="MobiDB-lite"/>
    </source>
</evidence>